<sequence length="349" mass="38535">MSPKTKCTNDTAFSVTPALNGVSHYKAAKIGFLKSVEEDQTSSGIIYTMKSSYPGLLLKRDRNNVAAMVQIIPDDDYVVGGDVSHAKSGETAIDYKCFSKDHTTAIRFCLGNFTAKDMMFTVTAGSGDKLVHFVVPPQTYMKLAGTRDDKEIVLGDTDIPMRDVETRKVKIPIKATYFNVTFSSLDSDWGYIEPISSGGCFSAVRPNPPKSIVYFDCFERNTVPDCETDSVDSHDGPTACVVNVTDRNVAHTNFSTTTFNTQAEITTKIHFSKSVQIPEKVPVIPNNFPQLIICRNDNVFICPHESNQLKMNELIWTVENMKCACVDSDAKMYAVLKALVKMTAGRLGQ</sequence>
<dbReference type="AlphaFoldDB" id="A0AAE0Z2R9"/>
<proteinExistence type="predicted"/>
<dbReference type="EMBL" id="JAWDGP010004873">
    <property type="protein sequence ID" value="KAK3761545.1"/>
    <property type="molecule type" value="Genomic_DNA"/>
</dbReference>
<dbReference type="Proteomes" id="UP001283361">
    <property type="component" value="Unassembled WGS sequence"/>
</dbReference>
<reference evidence="1" key="1">
    <citation type="journal article" date="2023" name="G3 (Bethesda)">
        <title>A reference genome for the long-term kleptoplast-retaining sea slug Elysia crispata morphotype clarki.</title>
        <authorList>
            <person name="Eastman K.E."/>
            <person name="Pendleton A.L."/>
            <person name="Shaikh M.A."/>
            <person name="Suttiyut T."/>
            <person name="Ogas R."/>
            <person name="Tomko P."/>
            <person name="Gavelis G."/>
            <person name="Widhalm J.R."/>
            <person name="Wisecaver J.H."/>
        </authorList>
    </citation>
    <scope>NUCLEOTIDE SEQUENCE</scope>
    <source>
        <strain evidence="1">ECLA1</strain>
    </source>
</reference>
<keyword evidence="2" id="KW-1185">Reference proteome</keyword>
<protein>
    <submittedName>
        <fullName evidence="1">Uncharacterized protein</fullName>
    </submittedName>
</protein>
<name>A0AAE0Z2R9_9GAST</name>
<evidence type="ECO:0000313" key="2">
    <source>
        <dbReference type="Proteomes" id="UP001283361"/>
    </source>
</evidence>
<gene>
    <name evidence="1" type="ORF">RRG08_010269</name>
</gene>
<comment type="caution">
    <text evidence="1">The sequence shown here is derived from an EMBL/GenBank/DDBJ whole genome shotgun (WGS) entry which is preliminary data.</text>
</comment>
<organism evidence="1 2">
    <name type="scientific">Elysia crispata</name>
    <name type="common">lettuce slug</name>
    <dbReference type="NCBI Taxonomy" id="231223"/>
    <lineage>
        <taxon>Eukaryota</taxon>
        <taxon>Metazoa</taxon>
        <taxon>Spiralia</taxon>
        <taxon>Lophotrochozoa</taxon>
        <taxon>Mollusca</taxon>
        <taxon>Gastropoda</taxon>
        <taxon>Heterobranchia</taxon>
        <taxon>Euthyneura</taxon>
        <taxon>Panpulmonata</taxon>
        <taxon>Sacoglossa</taxon>
        <taxon>Placobranchoidea</taxon>
        <taxon>Plakobranchidae</taxon>
        <taxon>Elysia</taxon>
    </lineage>
</organism>
<evidence type="ECO:0000313" key="1">
    <source>
        <dbReference type="EMBL" id="KAK3761545.1"/>
    </source>
</evidence>
<accession>A0AAE0Z2R9</accession>